<comment type="caution">
    <text evidence="1">The sequence shown here is derived from an EMBL/GenBank/DDBJ whole genome shotgun (WGS) entry which is preliminary data.</text>
</comment>
<reference evidence="1 2" key="1">
    <citation type="submission" date="2019-10" db="EMBL/GenBank/DDBJ databases">
        <title>XDR Pseudomonas monteilii producing IMP-16 from LCR.</title>
        <authorList>
            <person name="Ballaben A."/>
            <person name="Doi Y."/>
        </authorList>
    </citation>
    <scope>NUCLEOTIDE SEQUENCE [LARGE SCALE GENOMIC DNA]</scope>
    <source>
        <strain evidence="1 2">597/14</strain>
    </source>
</reference>
<name>A0A6G6V5E6_9PSED</name>
<organism evidence="1 2">
    <name type="scientific">Pseudomonas monteilii</name>
    <dbReference type="NCBI Taxonomy" id="76759"/>
    <lineage>
        <taxon>Bacteria</taxon>
        <taxon>Pseudomonadati</taxon>
        <taxon>Pseudomonadota</taxon>
        <taxon>Gammaproteobacteria</taxon>
        <taxon>Pseudomonadales</taxon>
        <taxon>Pseudomonadaceae</taxon>
        <taxon>Pseudomonas</taxon>
    </lineage>
</organism>
<evidence type="ECO:0000313" key="2">
    <source>
        <dbReference type="Proteomes" id="UP000440965"/>
    </source>
</evidence>
<accession>A0A6G6V5E6</accession>
<dbReference type="EMBL" id="WEIK01000028">
    <property type="protein sequence ID" value="MVF52252.1"/>
    <property type="molecule type" value="Genomic_DNA"/>
</dbReference>
<dbReference type="Proteomes" id="UP000440965">
    <property type="component" value="Unassembled WGS sequence"/>
</dbReference>
<dbReference type="AlphaFoldDB" id="A0A6G6V5E6"/>
<proteinExistence type="predicted"/>
<sequence length="87" mass="9838">MNGLIEAEPGARLNGICMFHWWGFGVLAVVYSLLLKSSAARAAHRELRSLQRLFRASNTCANARDRPVRTTRYRALRQGVRAQIPQD</sequence>
<gene>
    <name evidence="1" type="ORF">F9Z43_23700</name>
</gene>
<dbReference type="RefSeq" id="WP_125474422.1">
    <property type="nucleotide sequence ID" value="NZ_AP022473.1"/>
</dbReference>
<evidence type="ECO:0000313" key="1">
    <source>
        <dbReference type="EMBL" id="MVF52252.1"/>
    </source>
</evidence>
<protein>
    <submittedName>
        <fullName evidence="1">Uncharacterized protein</fullName>
    </submittedName>
</protein>